<keyword evidence="4" id="KW-1185">Reference proteome</keyword>
<organism evidence="3 4">
    <name type="scientific">Saccharothrix espanaensis (strain ATCC 51144 / DSM 44229 / JCM 9112 / NBRC 15066 / NRRL 15764)</name>
    <dbReference type="NCBI Taxonomy" id="1179773"/>
    <lineage>
        <taxon>Bacteria</taxon>
        <taxon>Bacillati</taxon>
        <taxon>Actinomycetota</taxon>
        <taxon>Actinomycetes</taxon>
        <taxon>Pseudonocardiales</taxon>
        <taxon>Pseudonocardiaceae</taxon>
        <taxon>Saccharothrix</taxon>
    </lineage>
</organism>
<dbReference type="Proteomes" id="UP000006281">
    <property type="component" value="Chromosome"/>
</dbReference>
<dbReference type="InterPro" id="IPR024520">
    <property type="entry name" value="DUF3558"/>
</dbReference>
<evidence type="ECO:0000313" key="3">
    <source>
        <dbReference type="EMBL" id="CCH28601.1"/>
    </source>
</evidence>
<dbReference type="RefSeq" id="WP_015098714.1">
    <property type="nucleotide sequence ID" value="NC_019673.1"/>
</dbReference>
<evidence type="ECO:0000256" key="2">
    <source>
        <dbReference type="SAM" id="SignalP"/>
    </source>
</evidence>
<evidence type="ECO:0000256" key="1">
    <source>
        <dbReference type="SAM" id="MobiDB-lite"/>
    </source>
</evidence>
<dbReference type="OrthoDB" id="3695377at2"/>
<sequence length="202" mass="20502">MNRTFRTLLVIAAAAGALGACGADPVGGNPTAAPGTGDSAAPTTTKSGSPSGAPDLDIAEYVANPCSVLTQAQQSELGTFREAKVEQDGVNGPSCTYQGKDVLANSTFKIVMVTKGNTVETFAREGKANFPVSRENTVLGYPTASFATPDGKRDCNTAIGTSGKDAILIQGSIAKNDTKLNDGNACGTTERVAATIIGNLKG</sequence>
<feature type="chain" id="PRO_5003833817" evidence="2">
    <location>
        <begin position="23"/>
        <end position="202"/>
    </location>
</feature>
<reference evidence="3 4" key="1">
    <citation type="journal article" date="2012" name="BMC Genomics">
        <title>Complete genome sequence of Saccharothrix espanaensis DSM 44229T and comparison to the other completely sequenced Pseudonocardiaceae.</title>
        <authorList>
            <person name="Strobel T."/>
            <person name="Al-Dilaimi A."/>
            <person name="Blom J."/>
            <person name="Gessner A."/>
            <person name="Kalinowski J."/>
            <person name="Luzhetska M."/>
            <person name="Puhler A."/>
            <person name="Szczepanowski R."/>
            <person name="Bechthold A."/>
            <person name="Ruckert C."/>
        </authorList>
    </citation>
    <scope>NUCLEOTIDE SEQUENCE [LARGE SCALE GENOMIC DNA]</scope>
    <source>
        <strain evidence="4">ATCC 51144 / DSM 44229 / JCM 9112 / NBRC 15066 / NRRL 15764</strain>
    </source>
</reference>
<dbReference type="EMBL" id="HE804045">
    <property type="protein sequence ID" value="CCH28601.1"/>
    <property type="molecule type" value="Genomic_DNA"/>
</dbReference>
<dbReference type="PROSITE" id="PS51257">
    <property type="entry name" value="PROKAR_LIPOPROTEIN"/>
    <property type="match status" value="1"/>
</dbReference>
<dbReference type="STRING" id="1179773.BN6_12750"/>
<dbReference type="Pfam" id="PF12079">
    <property type="entry name" value="DUF3558"/>
    <property type="match status" value="1"/>
</dbReference>
<name>K0JS26_SACES</name>
<dbReference type="AlphaFoldDB" id="K0JS26"/>
<accession>K0JS26</accession>
<proteinExistence type="predicted"/>
<dbReference type="PATRIC" id="fig|1179773.3.peg.1281"/>
<gene>
    <name evidence="3" type="ordered locus">BN6_12750</name>
</gene>
<feature type="compositionally biased region" description="Polar residues" evidence="1">
    <location>
        <begin position="41"/>
        <end position="50"/>
    </location>
</feature>
<feature type="region of interest" description="Disordered" evidence="1">
    <location>
        <begin position="29"/>
        <end position="54"/>
    </location>
</feature>
<protein>
    <submittedName>
        <fullName evidence="3">Putative secreted protein</fullName>
    </submittedName>
</protein>
<keyword evidence="2" id="KW-0732">Signal</keyword>
<evidence type="ECO:0000313" key="4">
    <source>
        <dbReference type="Proteomes" id="UP000006281"/>
    </source>
</evidence>
<dbReference type="eggNOG" id="ENOG5031VWP">
    <property type="taxonomic scope" value="Bacteria"/>
</dbReference>
<dbReference type="HOGENOM" id="CLU_1353809_0_0_11"/>
<dbReference type="KEGG" id="sesp:BN6_12750"/>
<feature type="signal peptide" evidence="2">
    <location>
        <begin position="1"/>
        <end position="22"/>
    </location>
</feature>